<dbReference type="PANTHER" id="PTHR24320">
    <property type="entry name" value="RETINOL DEHYDROGENASE"/>
    <property type="match status" value="1"/>
</dbReference>
<evidence type="ECO:0000256" key="1">
    <source>
        <dbReference type="ARBA" id="ARBA00006484"/>
    </source>
</evidence>
<dbReference type="PANTHER" id="PTHR24320:SF236">
    <property type="entry name" value="SHORT-CHAIN DEHYDROGENASE-RELATED"/>
    <property type="match status" value="1"/>
</dbReference>
<keyword evidence="3" id="KW-0560">Oxidoreductase</keyword>
<keyword evidence="5" id="KW-1185">Reference proteome</keyword>
<evidence type="ECO:0000313" key="5">
    <source>
        <dbReference type="Proteomes" id="UP000295604"/>
    </source>
</evidence>
<dbReference type="InterPro" id="IPR002347">
    <property type="entry name" value="SDR_fam"/>
</dbReference>
<dbReference type="AlphaFoldDB" id="A0A4R8T503"/>
<dbReference type="Gene3D" id="3.40.50.720">
    <property type="entry name" value="NAD(P)-binding Rossmann-like Domain"/>
    <property type="match status" value="1"/>
</dbReference>
<dbReference type="SUPFAM" id="SSF51735">
    <property type="entry name" value="NAD(P)-binding Rossmann-fold domains"/>
    <property type="match status" value="1"/>
</dbReference>
<organism evidence="4 5">
    <name type="scientific">Colletotrichum sidae</name>
    <dbReference type="NCBI Taxonomy" id="1347389"/>
    <lineage>
        <taxon>Eukaryota</taxon>
        <taxon>Fungi</taxon>
        <taxon>Dikarya</taxon>
        <taxon>Ascomycota</taxon>
        <taxon>Pezizomycotina</taxon>
        <taxon>Sordariomycetes</taxon>
        <taxon>Hypocreomycetidae</taxon>
        <taxon>Glomerellales</taxon>
        <taxon>Glomerellaceae</taxon>
        <taxon>Colletotrichum</taxon>
        <taxon>Colletotrichum orbiculare species complex</taxon>
    </lineage>
</organism>
<evidence type="ECO:0000256" key="3">
    <source>
        <dbReference type="ARBA" id="ARBA00023002"/>
    </source>
</evidence>
<dbReference type="GO" id="GO:0016491">
    <property type="term" value="F:oxidoreductase activity"/>
    <property type="evidence" value="ECO:0007669"/>
    <property type="project" value="UniProtKB-KW"/>
</dbReference>
<name>A0A4R8T503_9PEZI</name>
<protein>
    <submittedName>
        <fullName evidence="4">Putative oxidoreductase</fullName>
    </submittedName>
</protein>
<dbReference type="Proteomes" id="UP000295604">
    <property type="component" value="Unassembled WGS sequence"/>
</dbReference>
<sequence length="230" mass="24914">MSTCTPHQVFPPKPNFTEENLPDQTGKVFLVTGGASGIGLELCKLLYAANATIYIATRSVSKTASAMQDIEACSRFSQGRLESLSLDLADLSTIKPAAEEFLARELRLDVLVHNAGVMMPPKGSMSAQGYEMQMATNTLGPFLLTQCLEERLRATTRMQNAAKDSVRVVWIASMISVGAPKGGIVWNDETNSPKLLGDPMGDYMQSKVGCVFLANKFGKKMKDDGIISLE</sequence>
<reference evidence="4 5" key="1">
    <citation type="submission" date="2018-11" db="EMBL/GenBank/DDBJ databases">
        <title>Genome sequence and assembly of Colletotrichum sidae.</title>
        <authorList>
            <person name="Gan P."/>
            <person name="Shirasu K."/>
        </authorList>
    </citation>
    <scope>NUCLEOTIDE SEQUENCE [LARGE SCALE GENOMIC DNA]</scope>
    <source>
        <strain evidence="4 5">CBS 518.97</strain>
    </source>
</reference>
<comment type="similarity">
    <text evidence="1">Belongs to the short-chain dehydrogenases/reductases (SDR) family.</text>
</comment>
<dbReference type="Pfam" id="PF00106">
    <property type="entry name" value="adh_short"/>
    <property type="match status" value="1"/>
</dbReference>
<comment type="caution">
    <text evidence="4">The sequence shown here is derived from an EMBL/GenBank/DDBJ whole genome shotgun (WGS) entry which is preliminary data.</text>
</comment>
<proteinExistence type="inferred from homology"/>
<keyword evidence="2" id="KW-0521">NADP</keyword>
<accession>A0A4R8T503</accession>
<evidence type="ECO:0000256" key="2">
    <source>
        <dbReference type="ARBA" id="ARBA00022857"/>
    </source>
</evidence>
<evidence type="ECO:0000313" key="4">
    <source>
        <dbReference type="EMBL" id="TEA12220.1"/>
    </source>
</evidence>
<dbReference type="EMBL" id="QAPF01000270">
    <property type="protein sequence ID" value="TEA12220.1"/>
    <property type="molecule type" value="Genomic_DNA"/>
</dbReference>
<dbReference type="InterPro" id="IPR036291">
    <property type="entry name" value="NAD(P)-bd_dom_sf"/>
</dbReference>
<gene>
    <name evidence="4" type="ORF">C8034_v006252</name>
</gene>
<dbReference type="PRINTS" id="PR00081">
    <property type="entry name" value="GDHRDH"/>
</dbReference>